<dbReference type="PANTHER" id="PTHR30363:SF58">
    <property type="entry name" value="REGULATORY PROTEIN, DEOR FAMILY"/>
    <property type="match status" value="1"/>
</dbReference>
<dbReference type="InterPro" id="IPR037171">
    <property type="entry name" value="NagB/RpiA_transferase-like"/>
</dbReference>
<accession>A0A658QUY3</accession>
<reference evidence="5 6" key="1">
    <citation type="submission" date="2016-01" db="EMBL/GenBank/DDBJ databases">
        <authorList>
            <person name="Peeters C."/>
        </authorList>
    </citation>
    <scope>NUCLEOTIDE SEQUENCE [LARGE SCALE GENOMIC DNA]</scope>
    <source>
        <strain evidence="5">LMG 29315</strain>
    </source>
</reference>
<protein>
    <submittedName>
        <fullName evidence="5">DeoR family transcriptional regulator</fullName>
    </submittedName>
</protein>
<comment type="caution">
    <text evidence="5">The sequence shown here is derived from an EMBL/GenBank/DDBJ whole genome shotgun (WGS) entry which is preliminary data.</text>
</comment>
<dbReference type="GO" id="GO:0003700">
    <property type="term" value="F:DNA-binding transcription factor activity"/>
    <property type="evidence" value="ECO:0007669"/>
    <property type="project" value="InterPro"/>
</dbReference>
<name>A0A658QUY3_9BURK</name>
<dbReference type="PROSITE" id="PS00894">
    <property type="entry name" value="HTH_DEOR_1"/>
    <property type="match status" value="1"/>
</dbReference>
<keyword evidence="1" id="KW-0805">Transcription regulation</keyword>
<evidence type="ECO:0000313" key="6">
    <source>
        <dbReference type="Proteomes" id="UP000198263"/>
    </source>
</evidence>
<dbReference type="Gene3D" id="1.10.10.10">
    <property type="entry name" value="Winged helix-like DNA-binding domain superfamily/Winged helix DNA-binding domain"/>
    <property type="match status" value="1"/>
</dbReference>
<dbReference type="Proteomes" id="UP000198263">
    <property type="component" value="Unassembled WGS sequence"/>
</dbReference>
<dbReference type="SMART" id="SM00420">
    <property type="entry name" value="HTH_DEOR"/>
    <property type="match status" value="1"/>
</dbReference>
<dbReference type="GO" id="GO:0003677">
    <property type="term" value="F:DNA binding"/>
    <property type="evidence" value="ECO:0007669"/>
    <property type="project" value="UniProtKB-KW"/>
</dbReference>
<keyword evidence="3" id="KW-0804">Transcription</keyword>
<sequence>MSTPTKPDASDVPLIPDQRREAMLRQLRRDKVLSVHQLMESFNCSHMTVRRDIAALEEAGLVYTVPGGVRIASHLNAEPSHQLKAVVEQPQKQAIARRAAETLRSGMSIYVDAGTTMLSFVPHIVELSDMTVVTNDFQIVREFASATHVNVIHIGGQLDHANLSSVGTLAAATLRQLVLDVAFISASSWDLRRGVTTPSAPKVEVKLAAMDAASRTVLTVASSKYGTVGLYKVASLERFDQVITDDALAPAAATGIRQSGIDLVLAEVR</sequence>
<evidence type="ECO:0000313" key="5">
    <source>
        <dbReference type="EMBL" id="SAL24042.1"/>
    </source>
</evidence>
<dbReference type="InterPro" id="IPR014036">
    <property type="entry name" value="DeoR-like_C"/>
</dbReference>
<dbReference type="PROSITE" id="PS51000">
    <property type="entry name" value="HTH_DEOR_2"/>
    <property type="match status" value="1"/>
</dbReference>
<dbReference type="OrthoDB" id="9814815at2"/>
<proteinExistence type="predicted"/>
<dbReference type="InterPro" id="IPR050313">
    <property type="entry name" value="Carb_Metab_HTH_regulators"/>
</dbReference>
<dbReference type="AlphaFoldDB" id="A0A658QUY3"/>
<evidence type="ECO:0000259" key="4">
    <source>
        <dbReference type="PROSITE" id="PS51000"/>
    </source>
</evidence>
<dbReference type="Gene3D" id="3.40.50.1360">
    <property type="match status" value="1"/>
</dbReference>
<evidence type="ECO:0000256" key="3">
    <source>
        <dbReference type="ARBA" id="ARBA00023163"/>
    </source>
</evidence>
<dbReference type="EMBL" id="FCNV02000002">
    <property type="protein sequence ID" value="SAL24042.1"/>
    <property type="molecule type" value="Genomic_DNA"/>
</dbReference>
<dbReference type="Pfam" id="PF00455">
    <property type="entry name" value="DeoRC"/>
    <property type="match status" value="1"/>
</dbReference>
<dbReference type="SMART" id="SM01134">
    <property type="entry name" value="DeoRC"/>
    <property type="match status" value="1"/>
</dbReference>
<evidence type="ECO:0000256" key="1">
    <source>
        <dbReference type="ARBA" id="ARBA00023015"/>
    </source>
</evidence>
<dbReference type="InterPro" id="IPR036388">
    <property type="entry name" value="WH-like_DNA-bd_sf"/>
</dbReference>
<dbReference type="Pfam" id="PF08220">
    <property type="entry name" value="HTH_DeoR"/>
    <property type="match status" value="1"/>
</dbReference>
<dbReference type="RefSeq" id="WP_040050260.1">
    <property type="nucleotide sequence ID" value="NZ_FCNV02000002.1"/>
</dbReference>
<dbReference type="SUPFAM" id="SSF46785">
    <property type="entry name" value="Winged helix' DNA-binding domain"/>
    <property type="match status" value="1"/>
</dbReference>
<dbReference type="InterPro" id="IPR036390">
    <property type="entry name" value="WH_DNA-bd_sf"/>
</dbReference>
<evidence type="ECO:0000256" key="2">
    <source>
        <dbReference type="ARBA" id="ARBA00023125"/>
    </source>
</evidence>
<dbReference type="InterPro" id="IPR018356">
    <property type="entry name" value="Tscrpt_reg_HTH_DeoR_CS"/>
</dbReference>
<feature type="domain" description="HTH deoR-type" evidence="4">
    <location>
        <begin position="16"/>
        <end position="71"/>
    </location>
</feature>
<organism evidence="5 6">
    <name type="scientific">Caballeronia concitans</name>
    <dbReference type="NCBI Taxonomy" id="1777133"/>
    <lineage>
        <taxon>Bacteria</taxon>
        <taxon>Pseudomonadati</taxon>
        <taxon>Pseudomonadota</taxon>
        <taxon>Betaproteobacteria</taxon>
        <taxon>Burkholderiales</taxon>
        <taxon>Burkholderiaceae</taxon>
        <taxon>Caballeronia</taxon>
    </lineage>
</organism>
<keyword evidence="2" id="KW-0238">DNA-binding</keyword>
<dbReference type="PANTHER" id="PTHR30363">
    <property type="entry name" value="HTH-TYPE TRANSCRIPTIONAL REGULATOR SRLR-RELATED"/>
    <property type="match status" value="1"/>
</dbReference>
<dbReference type="SUPFAM" id="SSF100950">
    <property type="entry name" value="NagB/RpiA/CoA transferase-like"/>
    <property type="match status" value="1"/>
</dbReference>
<keyword evidence="6" id="KW-1185">Reference proteome</keyword>
<dbReference type="InterPro" id="IPR001034">
    <property type="entry name" value="DeoR_HTH"/>
</dbReference>
<gene>
    <name evidence="5" type="ORF">AWB72_01812</name>
</gene>